<reference evidence="2" key="3">
    <citation type="submission" date="2020-06" db="EMBL/GenBank/DDBJ databases">
        <authorList>
            <person name="Camacho E."/>
            <person name="Gonzalez-de la Fuente S."/>
            <person name="Rastrojo A."/>
            <person name="Peiro-Pastor R."/>
            <person name="Solana JC."/>
            <person name="Tabera L."/>
            <person name="Gamarro F."/>
            <person name="Carrasco-Ramiro F."/>
            <person name="Requena JM."/>
            <person name="Aguado B."/>
        </authorList>
    </citation>
    <scope>NUCLEOTIDE SEQUENCE</scope>
</reference>
<reference evidence="3" key="1">
    <citation type="submission" date="2019-02" db="EMBL/GenBank/DDBJ databases">
        <title>FDA dAtabase for Regulatory Grade micrObial Sequences (FDA-ARGOS): Supporting development and validation of Infectious Disease Dx tests.</title>
        <authorList>
            <person name="Duncan R."/>
            <person name="Fisher C."/>
            <person name="Tallon L.J."/>
            <person name="Sadzewicz L."/>
            <person name="Sengamalay N."/>
            <person name="Ott S."/>
            <person name="Godinez A."/>
            <person name="Nagaraj S."/>
            <person name="Nadendla S."/>
            <person name="Sichtig H."/>
        </authorList>
    </citation>
    <scope>NUCLEOTIDE SEQUENCE</scope>
    <source>
        <strain evidence="3">FDAARGOS_360</strain>
    </source>
</reference>
<dbReference type="AlphaFoldDB" id="A0A504X310"/>
<organism evidence="3 4">
    <name type="scientific">Leishmania donovani</name>
    <dbReference type="NCBI Taxonomy" id="5661"/>
    <lineage>
        <taxon>Eukaryota</taxon>
        <taxon>Discoba</taxon>
        <taxon>Euglenozoa</taxon>
        <taxon>Kinetoplastea</taxon>
        <taxon>Metakinetoplastina</taxon>
        <taxon>Trypanosomatida</taxon>
        <taxon>Trypanosomatidae</taxon>
        <taxon>Leishmaniinae</taxon>
        <taxon>Leishmania</taxon>
    </lineage>
</organism>
<dbReference type="EMBL" id="RHLD01000012">
    <property type="protein sequence ID" value="TPP40500.1"/>
    <property type="molecule type" value="Genomic_DNA"/>
</dbReference>
<feature type="region of interest" description="Disordered" evidence="1">
    <location>
        <begin position="273"/>
        <end position="308"/>
    </location>
</feature>
<evidence type="ECO:0000313" key="3">
    <source>
        <dbReference type="EMBL" id="TPP40500.1"/>
    </source>
</evidence>
<dbReference type="VEuPathDB" id="TriTrypDB:LdBPK_281400.1"/>
<evidence type="ECO:0000256" key="1">
    <source>
        <dbReference type="SAM" id="MobiDB-lite"/>
    </source>
</evidence>
<dbReference type="EMBL" id="LR812648">
    <property type="protein sequence ID" value="CAC5431521.1"/>
    <property type="molecule type" value="Genomic_DNA"/>
</dbReference>
<proteinExistence type="predicted"/>
<accession>A0A504X310</accession>
<evidence type="ECO:0000313" key="4">
    <source>
        <dbReference type="Proteomes" id="UP000318821"/>
    </source>
</evidence>
<dbReference type="VEuPathDB" id="TriTrypDB:LDHU3_28.1760"/>
<gene>
    <name evidence="3" type="ORF">CGC20_13425</name>
    <name evidence="2" type="ORF">LDHU3_28.1760</name>
</gene>
<sequence>MTSRHPTRRLVDVLKQNSRKTLDRHAAQLAAAASSLPAEAIQTRFLRNQFLINPKSLQLLSTEEQLTRWHVFGVYKPPFCPMRRVEAADNYHNVSVESFVESALQSKDVYPVLKRVLKPSEVRVRVLYNLDSLASGPVLISVSDAHRYATSLQTTSMEYDLLVGGHLPVHGTGNHTVIDVAQLFPGASVPLSSSGVGADAEKASAVVPQAHYEVKENGYYSVHPVSLLHIVIRSPPTSQPPMLERFAREQLGTCVIGDPLVMGELMQLRANPAAPSSRISASSTKESSDSAQKCRGDAEDGCSGSKRDPAAQAAAMRLAANPHIVPWRGDCDFPRVFMHLREVRIDTSAETPSSVPECAYAQDSHSMLHGATMAFMGSHHSGSASREQMHAQQFAPSQEIQVHCRKCFDGLLQKQLNASFKSRRMGLLDGTWTPQTEYL</sequence>
<dbReference type="VEuPathDB" id="TriTrypDB:LdCL_280018600"/>
<feature type="compositionally biased region" description="Low complexity" evidence="1">
    <location>
        <begin position="273"/>
        <end position="285"/>
    </location>
</feature>
<reference evidence="4" key="2">
    <citation type="submission" date="2019-02" db="EMBL/GenBank/DDBJ databases">
        <title>FDA dAtabase for Regulatory Grade micrObial Sequences (FDA-ARGOS): Supporting development and validation of Infectious Disease Dx tests.</title>
        <authorList>
            <person name="Duncan R."/>
            <person name="Fisher C."/>
            <person name="Tallon L."/>
            <person name="Sadzewicz L."/>
            <person name="Sengamalay N."/>
            <person name="Ott S."/>
            <person name="Godinez A."/>
            <person name="Nagaraj S."/>
            <person name="Vavikolanu K."/>
            <person name="Vyas G."/>
            <person name="Nadendla S."/>
            <person name="Aluvathingal J."/>
            <person name="Sichtig H."/>
        </authorList>
    </citation>
    <scope>NUCLEOTIDE SEQUENCE [LARGE SCALE GENOMIC DNA]</scope>
    <source>
        <strain evidence="4">FDAARGOS_360</strain>
    </source>
</reference>
<dbReference type="Proteomes" id="UP000318821">
    <property type="component" value="Unassembled WGS sequence"/>
</dbReference>
<protein>
    <submittedName>
        <fullName evidence="2">Hypothetical_protein_conserved</fullName>
    </submittedName>
</protein>
<dbReference type="Proteomes" id="UP000601710">
    <property type="component" value="Chromosome 28"/>
</dbReference>
<evidence type="ECO:0000313" key="2">
    <source>
        <dbReference type="EMBL" id="CAC5431521.1"/>
    </source>
</evidence>
<name>A0A504X310_LEIDO</name>
<feature type="compositionally biased region" description="Basic and acidic residues" evidence="1">
    <location>
        <begin position="286"/>
        <end position="298"/>
    </location>
</feature>